<accession>A0A1B0BCN3</accession>
<sequence length="125" mass="14737">MSNCSNDNENKKNWEIIENLLHGLTRRNRRSSCHQDSIGYRESSARRRHKTLGDLGERHILCQRTKISNPHPIFPFLIHQAKQMKMHFSYLKTQNKRSLNFIGAAWVKISGNPDHDEFVNKRKVK</sequence>
<reference evidence="1" key="2">
    <citation type="submission" date="2020-05" db="UniProtKB">
        <authorList>
            <consortium name="EnsemblMetazoa"/>
        </authorList>
    </citation>
    <scope>IDENTIFICATION</scope>
    <source>
        <strain evidence="1">IAEA</strain>
    </source>
</reference>
<reference evidence="2" key="1">
    <citation type="submission" date="2015-01" db="EMBL/GenBank/DDBJ databases">
        <authorList>
            <person name="Aksoy S."/>
            <person name="Warren W."/>
            <person name="Wilson R.K."/>
        </authorList>
    </citation>
    <scope>NUCLEOTIDE SEQUENCE [LARGE SCALE GENOMIC DNA]</scope>
    <source>
        <strain evidence="2">IAEA</strain>
    </source>
</reference>
<dbReference type="EnsemblMetazoa" id="GPPI040048-RA">
    <property type="protein sequence ID" value="GPPI040048-PA"/>
    <property type="gene ID" value="GPPI040048"/>
</dbReference>
<name>A0A1B0BCN3_9MUSC</name>
<protein>
    <submittedName>
        <fullName evidence="1">Uncharacterized protein</fullName>
    </submittedName>
</protein>
<dbReference type="EnsemblMetazoa" id="GPPI025868-RA">
    <property type="protein sequence ID" value="GPPI025868-PA"/>
    <property type="gene ID" value="GPPI025868"/>
</dbReference>
<proteinExistence type="predicted"/>
<dbReference type="VEuPathDB" id="VectorBase:GPPI025868"/>
<dbReference type="VEuPathDB" id="VectorBase:GPPI040048"/>
<dbReference type="EMBL" id="JXJN01012074">
    <property type="status" value="NOT_ANNOTATED_CDS"/>
    <property type="molecule type" value="Genomic_DNA"/>
</dbReference>
<dbReference type="AlphaFoldDB" id="A0A1B0BCN3"/>
<evidence type="ECO:0000313" key="1">
    <source>
        <dbReference type="EnsemblMetazoa" id="GPPI040048-PA"/>
    </source>
</evidence>
<organism evidence="1 2">
    <name type="scientific">Glossina palpalis gambiensis</name>
    <dbReference type="NCBI Taxonomy" id="67801"/>
    <lineage>
        <taxon>Eukaryota</taxon>
        <taxon>Metazoa</taxon>
        <taxon>Ecdysozoa</taxon>
        <taxon>Arthropoda</taxon>
        <taxon>Hexapoda</taxon>
        <taxon>Insecta</taxon>
        <taxon>Pterygota</taxon>
        <taxon>Neoptera</taxon>
        <taxon>Endopterygota</taxon>
        <taxon>Diptera</taxon>
        <taxon>Brachycera</taxon>
        <taxon>Muscomorpha</taxon>
        <taxon>Hippoboscoidea</taxon>
        <taxon>Glossinidae</taxon>
        <taxon>Glossina</taxon>
    </lineage>
</organism>
<dbReference type="EMBL" id="JXJN01020187">
    <property type="status" value="NOT_ANNOTATED_CDS"/>
    <property type="molecule type" value="Genomic_DNA"/>
</dbReference>
<dbReference type="Proteomes" id="UP000092460">
    <property type="component" value="Unassembled WGS sequence"/>
</dbReference>
<evidence type="ECO:0000313" key="2">
    <source>
        <dbReference type="Proteomes" id="UP000092460"/>
    </source>
</evidence>
<keyword evidence="2" id="KW-1185">Reference proteome</keyword>